<evidence type="ECO:0000313" key="2">
    <source>
        <dbReference type="EMBL" id="QHO68861.1"/>
    </source>
</evidence>
<dbReference type="OrthoDB" id="371140at2"/>
<sequence>MAQWTFLTNHAHVLMCVAENPNVRLRDVALQVGITERAAQRIVTELEEAGYLEREREGRRNSYRLHTAMPLRHPLDINHRVGELLAIFARPSEGTVAASTDE</sequence>
<dbReference type="InterPro" id="IPR011991">
    <property type="entry name" value="ArsR-like_HTH"/>
</dbReference>
<evidence type="ECO:0000313" key="3">
    <source>
        <dbReference type="Proteomes" id="UP000464507"/>
    </source>
</evidence>
<proteinExistence type="predicted"/>
<gene>
    <name evidence="2" type="ORF">BHD05_03610</name>
</gene>
<dbReference type="EMBL" id="CP017146">
    <property type="protein sequence ID" value="QHO68861.1"/>
    <property type="molecule type" value="Genomic_DNA"/>
</dbReference>
<dbReference type="InterPro" id="IPR036388">
    <property type="entry name" value="WH-like_DNA-bd_sf"/>
</dbReference>
<feature type="domain" description="HTH marR-type" evidence="1">
    <location>
        <begin position="9"/>
        <end position="58"/>
    </location>
</feature>
<dbReference type="InterPro" id="IPR000835">
    <property type="entry name" value="HTH_MarR-typ"/>
</dbReference>
<evidence type="ECO:0000259" key="1">
    <source>
        <dbReference type="Pfam" id="PF12802"/>
    </source>
</evidence>
<reference evidence="2 3" key="1">
    <citation type="submission" date="2016-09" db="EMBL/GenBank/DDBJ databases">
        <title>Complete genome sequence of microbes from the polar regions.</title>
        <authorList>
            <person name="Liao L."/>
            <person name="Chen B."/>
        </authorList>
    </citation>
    <scope>NUCLEOTIDE SEQUENCE [LARGE SCALE GENOMIC DNA]</scope>
    <source>
        <strain evidence="2 3">ZS314</strain>
    </source>
</reference>
<keyword evidence="3" id="KW-1185">Reference proteome</keyword>
<dbReference type="KEGG" id="mant:BHD05_03610"/>
<dbReference type="InterPro" id="IPR036390">
    <property type="entry name" value="WH_DNA-bd_sf"/>
</dbReference>
<dbReference type="AlphaFoldDB" id="A0A7L5AIB2"/>
<name>A0A7L5AIB2_9MICO</name>
<organism evidence="2 3">
    <name type="scientific">Marisediminicola antarctica</name>
    <dbReference type="NCBI Taxonomy" id="674079"/>
    <lineage>
        <taxon>Bacteria</taxon>
        <taxon>Bacillati</taxon>
        <taxon>Actinomycetota</taxon>
        <taxon>Actinomycetes</taxon>
        <taxon>Micrococcales</taxon>
        <taxon>Microbacteriaceae</taxon>
        <taxon>Marisediminicola</taxon>
    </lineage>
</organism>
<dbReference type="RefSeq" id="WP_161885225.1">
    <property type="nucleotide sequence ID" value="NZ_CP017146.1"/>
</dbReference>
<dbReference type="Gene3D" id="1.10.10.10">
    <property type="entry name" value="Winged helix-like DNA-binding domain superfamily/Winged helix DNA-binding domain"/>
    <property type="match status" value="1"/>
</dbReference>
<dbReference type="Proteomes" id="UP000464507">
    <property type="component" value="Chromosome"/>
</dbReference>
<dbReference type="SUPFAM" id="SSF46785">
    <property type="entry name" value="Winged helix' DNA-binding domain"/>
    <property type="match status" value="1"/>
</dbReference>
<dbReference type="CDD" id="cd00090">
    <property type="entry name" value="HTH_ARSR"/>
    <property type="match status" value="1"/>
</dbReference>
<dbReference type="Pfam" id="PF12802">
    <property type="entry name" value="MarR_2"/>
    <property type="match status" value="1"/>
</dbReference>
<protein>
    <submittedName>
        <fullName evidence="2">AsnC family transcriptional regulator</fullName>
    </submittedName>
</protein>
<dbReference type="GO" id="GO:0003700">
    <property type="term" value="F:DNA-binding transcription factor activity"/>
    <property type="evidence" value="ECO:0007669"/>
    <property type="project" value="InterPro"/>
</dbReference>
<accession>A0A7L5AIB2</accession>